<dbReference type="EMBL" id="CP007032">
    <property type="protein sequence ID" value="AHF08252.1"/>
    <property type="molecule type" value="Genomic_DNA"/>
</dbReference>
<feature type="transmembrane region" description="Helical" evidence="1">
    <location>
        <begin position="30"/>
        <end position="54"/>
    </location>
</feature>
<protein>
    <recommendedName>
        <fullName evidence="6">Sigma factor regulator C-terminal domain-containing protein</fullName>
    </recommendedName>
</protein>
<dbReference type="InterPro" id="IPR029101">
    <property type="entry name" value="Sigma_reg_N"/>
</dbReference>
<dbReference type="InterPro" id="IPR025672">
    <property type="entry name" value="Sigma_reg_C_dom"/>
</dbReference>
<name>W0EBX0_9FIRM</name>
<evidence type="ECO:0000259" key="3">
    <source>
        <dbReference type="Pfam" id="PF13800"/>
    </source>
</evidence>
<proteinExistence type="predicted"/>
<organism evidence="4 5">
    <name type="scientific">Desulfitobacterium metallireducens DSM 15288</name>
    <dbReference type="NCBI Taxonomy" id="871968"/>
    <lineage>
        <taxon>Bacteria</taxon>
        <taxon>Bacillati</taxon>
        <taxon>Bacillota</taxon>
        <taxon>Clostridia</taxon>
        <taxon>Eubacteriales</taxon>
        <taxon>Desulfitobacteriaceae</taxon>
        <taxon>Desulfitobacterium</taxon>
    </lineage>
</organism>
<dbReference type="Proteomes" id="UP000010847">
    <property type="component" value="Chromosome"/>
</dbReference>
<dbReference type="RefSeq" id="WP_006716838.1">
    <property type="nucleotide sequence ID" value="NZ_CP007032.1"/>
</dbReference>
<dbReference type="OrthoDB" id="1730160at2"/>
<dbReference type="eggNOG" id="ENOG502ZCKK">
    <property type="taxonomic scope" value="Bacteria"/>
</dbReference>
<gene>
    <name evidence="4" type="ORF">DESME_15365</name>
</gene>
<feature type="domain" description="Sigma factor regulator N-terminal" evidence="3">
    <location>
        <begin position="17"/>
        <end position="104"/>
    </location>
</feature>
<dbReference type="STRING" id="871968.DESME_15365"/>
<keyword evidence="1" id="KW-0472">Membrane</keyword>
<evidence type="ECO:0000313" key="5">
    <source>
        <dbReference type="Proteomes" id="UP000010847"/>
    </source>
</evidence>
<sequence length="320" mass="36398">MDDHPIDDFFDDEKLQAAMQKGKKKSTLKIILISVLIALLVFAILLVGNAALMIKKSNEMNSYLEYDVQFTVPNGYISESSDTMGFLGGISNYTISRLVGDKPVILEDRVQPFGYVPQLILNRGRGGGGQIAGEWPTNYWEEGYRKMIFFHPEITYKEYKNDLELLDQISADKLIEVGISFDKPYEISEISTILPNVKTSWYWINAFRKSDLVQYQKEAREYDAKATFIYEFQVLGVSVSPFNRESDFAGRYSALLDGLKNSKDPRYNEVYDELITQNYTNYANVPILGVIVYGTKDELKSLLGNPHIKAATFGVIVDKY</sequence>
<dbReference type="Pfam" id="PF13800">
    <property type="entry name" value="Sigma_reg_N"/>
    <property type="match status" value="1"/>
</dbReference>
<keyword evidence="1" id="KW-0812">Transmembrane</keyword>
<keyword evidence="1" id="KW-1133">Transmembrane helix</keyword>
<dbReference type="HOGENOM" id="CLU_046237_0_0_9"/>
<evidence type="ECO:0000259" key="2">
    <source>
        <dbReference type="Pfam" id="PF13791"/>
    </source>
</evidence>
<dbReference type="Pfam" id="PF13791">
    <property type="entry name" value="Sigma_reg_C"/>
    <property type="match status" value="1"/>
</dbReference>
<reference evidence="4 5" key="1">
    <citation type="submission" date="2013-12" db="EMBL/GenBank/DDBJ databases">
        <authorList>
            <consortium name="DOE Joint Genome Institute"/>
            <person name="Smidt H."/>
            <person name="Huntemann M."/>
            <person name="Han J."/>
            <person name="Chen A."/>
            <person name="Kyrpides N."/>
            <person name="Mavromatis K."/>
            <person name="Markowitz V."/>
            <person name="Palaniappan K."/>
            <person name="Ivanova N."/>
            <person name="Schaumberg A."/>
            <person name="Pati A."/>
            <person name="Liolios K."/>
            <person name="Nordberg H.P."/>
            <person name="Cantor M.N."/>
            <person name="Hua S.X."/>
            <person name="Woyke T."/>
        </authorList>
    </citation>
    <scope>NUCLEOTIDE SEQUENCE [LARGE SCALE GENOMIC DNA]</scope>
    <source>
        <strain evidence="5">DSM 15288</strain>
    </source>
</reference>
<evidence type="ECO:0000313" key="4">
    <source>
        <dbReference type="EMBL" id="AHF08252.1"/>
    </source>
</evidence>
<feature type="domain" description="Sigma factor regulator C-terminal" evidence="2">
    <location>
        <begin position="166"/>
        <end position="315"/>
    </location>
</feature>
<dbReference type="KEGG" id="dmt:DESME_15365"/>
<evidence type="ECO:0008006" key="6">
    <source>
        <dbReference type="Google" id="ProtNLM"/>
    </source>
</evidence>
<accession>W0EBX0</accession>
<dbReference type="AlphaFoldDB" id="W0EBX0"/>
<evidence type="ECO:0000256" key="1">
    <source>
        <dbReference type="SAM" id="Phobius"/>
    </source>
</evidence>
<keyword evidence="5" id="KW-1185">Reference proteome</keyword>